<keyword evidence="3" id="KW-1185">Reference proteome</keyword>
<comment type="caution">
    <text evidence="2">The sequence shown here is derived from an EMBL/GenBank/DDBJ whole genome shotgun (WGS) entry which is preliminary data.</text>
</comment>
<sequence length="302" mass="34030">MALFESATYVIDGKEIESIEREVDVATTIIGLAEHSDDYTRSAGPSMMFAKGITDNPNHIQFIKVLTDQNTYEADQDLANHLDRETRPTGDFDIIKKVNKRFNLGFAAGVATLQGQRRQFSCAIPLHHIFGFCRNVRKVIYGAKHTIALVRRGNDNSAIWRSCTVVGVAAVGAGQVVLTKLVMWMPVMTPSITAEERLLSFMDTGRKSLLIWLTVTTYSKDDDITGFTWHLAAKQGVAAPRHIFVSLQDRARLNNQERSHMIFDQLHVNNVSLKINGQQEPTEEIQLNYSQNQIARTYHRIL</sequence>
<evidence type="ECO:0000259" key="1">
    <source>
        <dbReference type="Pfam" id="PF21738"/>
    </source>
</evidence>
<organism evidence="2 3">
    <name type="scientific">Sinanodonta woodiana</name>
    <name type="common">Chinese pond mussel</name>
    <name type="synonym">Anodonta woodiana</name>
    <dbReference type="NCBI Taxonomy" id="1069815"/>
    <lineage>
        <taxon>Eukaryota</taxon>
        <taxon>Metazoa</taxon>
        <taxon>Spiralia</taxon>
        <taxon>Lophotrochozoa</taxon>
        <taxon>Mollusca</taxon>
        <taxon>Bivalvia</taxon>
        <taxon>Autobranchia</taxon>
        <taxon>Heteroconchia</taxon>
        <taxon>Palaeoheterodonta</taxon>
        <taxon>Unionida</taxon>
        <taxon>Unionoidea</taxon>
        <taxon>Unionidae</taxon>
        <taxon>Unioninae</taxon>
        <taxon>Sinanodonta</taxon>
    </lineage>
</organism>
<gene>
    <name evidence="2" type="ORF">ACJMK2_033344</name>
</gene>
<proteinExistence type="predicted"/>
<dbReference type="InterPro" id="IPR049512">
    <property type="entry name" value="DJR-like_dom"/>
</dbReference>
<dbReference type="EMBL" id="JBJQND010000005">
    <property type="protein sequence ID" value="KAL3875391.1"/>
    <property type="molecule type" value="Genomic_DNA"/>
</dbReference>
<reference evidence="2 3" key="1">
    <citation type="submission" date="2024-11" db="EMBL/GenBank/DDBJ databases">
        <title>Chromosome-level genome assembly of the freshwater bivalve Anodonta woodiana.</title>
        <authorList>
            <person name="Chen X."/>
        </authorList>
    </citation>
    <scope>NUCLEOTIDE SEQUENCE [LARGE SCALE GENOMIC DNA]</scope>
    <source>
        <strain evidence="2">MN2024</strain>
        <tissue evidence="2">Gills</tissue>
    </source>
</reference>
<evidence type="ECO:0000313" key="3">
    <source>
        <dbReference type="Proteomes" id="UP001634394"/>
    </source>
</evidence>
<dbReference type="PANTHER" id="PTHR36159">
    <property type="entry name" value="PROTEIN CBG23766"/>
    <property type="match status" value="1"/>
</dbReference>
<dbReference type="Proteomes" id="UP001634394">
    <property type="component" value="Unassembled WGS sequence"/>
</dbReference>
<evidence type="ECO:0000313" key="2">
    <source>
        <dbReference type="EMBL" id="KAL3875391.1"/>
    </source>
</evidence>
<name>A0ABD3WN32_SINWO</name>
<accession>A0ABD3WN32</accession>
<feature type="domain" description="Double jelly roll-like" evidence="1">
    <location>
        <begin position="112"/>
        <end position="298"/>
    </location>
</feature>
<dbReference type="Pfam" id="PF21738">
    <property type="entry name" value="DJR-like_dom"/>
    <property type="match status" value="1"/>
</dbReference>
<protein>
    <recommendedName>
        <fullName evidence="1">Double jelly roll-like domain-containing protein</fullName>
    </recommendedName>
</protein>
<dbReference type="PANTHER" id="PTHR36159:SF1">
    <property type="entry name" value="RETROVIRUS-RELATED POL POLYPROTEIN FROM TRANSPOSON 412-LIKE PROTEIN"/>
    <property type="match status" value="1"/>
</dbReference>
<dbReference type="AlphaFoldDB" id="A0ABD3WN32"/>